<organism evidence="4 5">
    <name type="scientific">Capillimicrobium parvum</name>
    <dbReference type="NCBI Taxonomy" id="2884022"/>
    <lineage>
        <taxon>Bacteria</taxon>
        <taxon>Bacillati</taxon>
        <taxon>Actinomycetota</taxon>
        <taxon>Thermoleophilia</taxon>
        <taxon>Solirubrobacterales</taxon>
        <taxon>Capillimicrobiaceae</taxon>
        <taxon>Capillimicrobium</taxon>
    </lineage>
</organism>
<dbReference type="GO" id="GO:0006749">
    <property type="term" value="P:glutathione metabolic process"/>
    <property type="evidence" value="ECO:0007669"/>
    <property type="project" value="TreeGrafter"/>
</dbReference>
<dbReference type="Pfam" id="PF19278">
    <property type="entry name" value="Hydant_A_C"/>
    <property type="match status" value="1"/>
</dbReference>
<dbReference type="GO" id="GO:0005829">
    <property type="term" value="C:cytosol"/>
    <property type="evidence" value="ECO:0007669"/>
    <property type="project" value="TreeGrafter"/>
</dbReference>
<dbReference type="InterPro" id="IPR049517">
    <property type="entry name" value="ACX-like_C"/>
</dbReference>
<feature type="domain" description="Hydantoinase/oxoprolinase N-terminal" evidence="2">
    <location>
        <begin position="4"/>
        <end position="184"/>
    </location>
</feature>
<dbReference type="RefSeq" id="WP_259312454.1">
    <property type="nucleotide sequence ID" value="NZ_CP087164.1"/>
</dbReference>
<dbReference type="PANTHER" id="PTHR11365:SF23">
    <property type="entry name" value="HYPOTHETICAL 5-OXOPROLINASE (EUROFUNG)-RELATED"/>
    <property type="match status" value="1"/>
</dbReference>
<dbReference type="GO" id="GO:0016874">
    <property type="term" value="F:ligase activity"/>
    <property type="evidence" value="ECO:0007669"/>
    <property type="project" value="UniProtKB-KW"/>
</dbReference>
<dbReference type="Pfam" id="PF05378">
    <property type="entry name" value="Hydant_A_N"/>
    <property type="match status" value="1"/>
</dbReference>
<dbReference type="InterPro" id="IPR008040">
    <property type="entry name" value="Hydant_A_N"/>
</dbReference>
<sequence>MRYRIGIDVGGTFTDFVATHGNGLVKGKVPSRPGDESTSVMEAVGEIASRAGVGVRPLLESTDSIVLGTTVVLNTMLEFDGAHTGLITNEGFRDVIELRRGHKESQVDLRLAAPVAIVTRRHRRTVAGRVDHTGRVVEELDEAQVRREAEALREAGVESIAVCFLFSYANPAHEQRAAELIREVHPDCFVTTSSEVLPQIREFERLSTTLVNAYTSPKLRQYLDLLQARLEQEGFGGSLLIMQSNGGVMDVEFSRARGVDAVFSGPSGGVVAGLWAARESGYRNIITADMGGTSYDVCLVHDGEPELGVDQWVSRYRVAVPLLDIHTVGAGGGSIAGVDEGGALHVGPESARAYPGPACYGRGGERPTVTDANLMLGYIDPDRFLSGGMRLDVDAARQAVETHVGAPLGVSATDAAIGIFRIANSDMSNALRYISVSRGRDPRDYALMAFGGAGAIHAAVQASDLGLSTVLVPRHASVLSALGALIADFKVSRVRSMLRAWEDVDLDELNATFLAMQEDAEALLTRGGAPGELIVKRSLDVRYQGQVQEVIVPLRSRTRRVTAVNFARSLRDFHDLHEQLYAFKRPGYATEIVSVRIELWAKREPLQLPTHRFGSEDSEHALVGTRQVYFEPDGFVDARIYDGALIEPGNIITGPAVIHEPDTTIVVAGSQEAMLDQNDMYVIEVSG</sequence>
<gene>
    <name evidence="4" type="primary">apc3_19</name>
    <name evidence="4" type="ORF">DSM104329_04861</name>
</gene>
<protein>
    <submittedName>
        <fullName evidence="4">Acetophenone carboxylase gamma subunit</fullName>
        <ecNumber evidence="4">6.4.1.8</ecNumber>
    </submittedName>
</protein>
<proteinExistence type="predicted"/>
<dbReference type="AlphaFoldDB" id="A0A9E6Y246"/>
<evidence type="ECO:0000313" key="4">
    <source>
        <dbReference type="EMBL" id="UGS38433.1"/>
    </source>
</evidence>
<evidence type="ECO:0000259" key="2">
    <source>
        <dbReference type="Pfam" id="PF05378"/>
    </source>
</evidence>
<dbReference type="KEGG" id="sbae:DSM104329_04861"/>
<reference evidence="4" key="1">
    <citation type="journal article" date="2022" name="Int. J. Syst. Evol. Microbiol.">
        <title>Pseudomonas aegrilactucae sp. nov. and Pseudomonas morbosilactucae sp. nov., pathogens causing bacterial rot of lettuce in Japan.</title>
        <authorList>
            <person name="Sawada H."/>
            <person name="Fujikawa T."/>
            <person name="Satou M."/>
        </authorList>
    </citation>
    <scope>NUCLEOTIDE SEQUENCE</scope>
    <source>
        <strain evidence="4">0166_1</strain>
    </source>
</reference>
<keyword evidence="5" id="KW-1185">Reference proteome</keyword>
<dbReference type="GO" id="GO:0017168">
    <property type="term" value="F:5-oxoprolinase (ATP-hydrolyzing) activity"/>
    <property type="evidence" value="ECO:0007669"/>
    <property type="project" value="TreeGrafter"/>
</dbReference>
<evidence type="ECO:0000259" key="3">
    <source>
        <dbReference type="Pfam" id="PF19278"/>
    </source>
</evidence>
<evidence type="ECO:0000313" key="5">
    <source>
        <dbReference type="Proteomes" id="UP001162834"/>
    </source>
</evidence>
<dbReference type="EMBL" id="CP087164">
    <property type="protein sequence ID" value="UGS38433.1"/>
    <property type="molecule type" value="Genomic_DNA"/>
</dbReference>
<feature type="domain" description="Hydantoinase A/oxoprolinase" evidence="1">
    <location>
        <begin position="205"/>
        <end position="490"/>
    </location>
</feature>
<feature type="domain" description="Acetophenone carboxylase-like C-terminal" evidence="3">
    <location>
        <begin position="521"/>
        <end position="680"/>
    </location>
</feature>
<dbReference type="EC" id="6.4.1.8" evidence="4"/>
<evidence type="ECO:0000259" key="1">
    <source>
        <dbReference type="Pfam" id="PF01968"/>
    </source>
</evidence>
<name>A0A9E6Y246_9ACTN</name>
<dbReference type="InterPro" id="IPR002821">
    <property type="entry name" value="Hydantoinase_A"/>
</dbReference>
<dbReference type="Pfam" id="PF01968">
    <property type="entry name" value="Hydantoinase_A"/>
    <property type="match status" value="1"/>
</dbReference>
<dbReference type="Proteomes" id="UP001162834">
    <property type="component" value="Chromosome"/>
</dbReference>
<dbReference type="InterPro" id="IPR045079">
    <property type="entry name" value="Oxoprolinase-like"/>
</dbReference>
<dbReference type="PANTHER" id="PTHR11365">
    <property type="entry name" value="5-OXOPROLINASE RELATED"/>
    <property type="match status" value="1"/>
</dbReference>
<accession>A0A9E6Y246</accession>
<keyword evidence="4" id="KW-0436">Ligase</keyword>